<evidence type="ECO:0000313" key="2">
    <source>
        <dbReference type="EMBL" id="RSL18779.1"/>
    </source>
</evidence>
<proteinExistence type="predicted"/>
<feature type="transmembrane region" description="Helical" evidence="1">
    <location>
        <begin position="12"/>
        <end position="31"/>
    </location>
</feature>
<keyword evidence="1" id="KW-1133">Transmembrane helix</keyword>
<organism evidence="2 3">
    <name type="scientific">Edaphobacter aggregans</name>
    <dbReference type="NCBI Taxonomy" id="570835"/>
    <lineage>
        <taxon>Bacteria</taxon>
        <taxon>Pseudomonadati</taxon>
        <taxon>Acidobacteriota</taxon>
        <taxon>Terriglobia</taxon>
        <taxon>Terriglobales</taxon>
        <taxon>Acidobacteriaceae</taxon>
        <taxon>Edaphobacter</taxon>
    </lineage>
</organism>
<dbReference type="EMBL" id="RSDW01000001">
    <property type="protein sequence ID" value="RSL18779.1"/>
    <property type="molecule type" value="Genomic_DNA"/>
</dbReference>
<keyword evidence="3" id="KW-1185">Reference proteome</keyword>
<sequence>MTEKRDVETAELSIWFFCGILMLAYGLVLVVTGIMELHNPPPTVLAELRPTLWWGVLLTLFGGFYTIRFRPSHKLF</sequence>
<name>A0A428MPI1_9BACT</name>
<keyword evidence="1" id="KW-0812">Transmembrane</keyword>
<dbReference type="RefSeq" id="WP_260473010.1">
    <property type="nucleotide sequence ID" value="NZ_RSDW01000001.1"/>
</dbReference>
<evidence type="ECO:0000313" key="3">
    <source>
        <dbReference type="Proteomes" id="UP000269669"/>
    </source>
</evidence>
<dbReference type="Proteomes" id="UP000269669">
    <property type="component" value="Unassembled WGS sequence"/>
</dbReference>
<reference evidence="2 3" key="1">
    <citation type="submission" date="2018-12" db="EMBL/GenBank/DDBJ databases">
        <title>Sequencing of bacterial isolates from soil warming experiment in Harvard Forest, Massachusetts, USA.</title>
        <authorList>
            <person name="Deangelis K."/>
        </authorList>
    </citation>
    <scope>NUCLEOTIDE SEQUENCE [LARGE SCALE GENOMIC DNA]</scope>
    <source>
        <strain evidence="2 3">EB153</strain>
    </source>
</reference>
<keyword evidence="1" id="KW-0472">Membrane</keyword>
<gene>
    <name evidence="2" type="ORF">EDE15_4381</name>
</gene>
<accession>A0A428MPI1</accession>
<evidence type="ECO:0000256" key="1">
    <source>
        <dbReference type="SAM" id="Phobius"/>
    </source>
</evidence>
<comment type="caution">
    <text evidence="2">The sequence shown here is derived from an EMBL/GenBank/DDBJ whole genome shotgun (WGS) entry which is preliminary data.</text>
</comment>
<dbReference type="AlphaFoldDB" id="A0A428MPI1"/>
<feature type="transmembrane region" description="Helical" evidence="1">
    <location>
        <begin position="51"/>
        <end position="67"/>
    </location>
</feature>
<protein>
    <submittedName>
        <fullName evidence="2">Uncharacterized protein</fullName>
    </submittedName>
</protein>